<keyword evidence="2" id="KW-1185">Reference proteome</keyword>
<name>A0A1X2HJU6_SYNRA</name>
<dbReference type="OrthoDB" id="20273at2759"/>
<accession>A0A1X2HJU6</accession>
<evidence type="ECO:0000313" key="1">
    <source>
        <dbReference type="EMBL" id="ORY99385.1"/>
    </source>
</evidence>
<dbReference type="SUPFAM" id="SSF117070">
    <property type="entry name" value="LEA14-like"/>
    <property type="match status" value="1"/>
</dbReference>
<reference evidence="1 2" key="1">
    <citation type="submission" date="2016-07" db="EMBL/GenBank/DDBJ databases">
        <title>Pervasive Adenine N6-methylation of Active Genes in Fungi.</title>
        <authorList>
            <consortium name="DOE Joint Genome Institute"/>
            <person name="Mondo S.J."/>
            <person name="Dannebaum R.O."/>
            <person name="Kuo R.C."/>
            <person name="Labutti K."/>
            <person name="Haridas S."/>
            <person name="Kuo A."/>
            <person name="Salamov A."/>
            <person name="Ahrendt S.R."/>
            <person name="Lipzen A."/>
            <person name="Sullivan W."/>
            <person name="Andreopoulos W.B."/>
            <person name="Clum A."/>
            <person name="Lindquist E."/>
            <person name="Daum C."/>
            <person name="Ramamoorthy G.K."/>
            <person name="Gryganskyi A."/>
            <person name="Culley D."/>
            <person name="Magnuson J.K."/>
            <person name="James T.Y."/>
            <person name="O'Malley M.A."/>
            <person name="Stajich J.E."/>
            <person name="Spatafora J.W."/>
            <person name="Visel A."/>
            <person name="Grigoriev I.V."/>
        </authorList>
    </citation>
    <scope>NUCLEOTIDE SEQUENCE [LARGE SCALE GENOMIC DNA]</scope>
    <source>
        <strain evidence="1 2">NRRL 2496</strain>
    </source>
</reference>
<proteinExistence type="predicted"/>
<sequence length="157" mass="17034">MPQVLFNGVTNDPRGLPRFQQSATNSLAFQIHLGLDMSVINPNVAGASFENIKATAYYPTAPDQPVGGGELDDLNINSAATTNFTFPFTVNYDPAHDSNQKMILDIMTKCGLNGDPSQKQDLTIDYDITPTVRVVGFPISITLRKSANFPCPIEVSL</sequence>
<dbReference type="Proteomes" id="UP000242180">
    <property type="component" value="Unassembled WGS sequence"/>
</dbReference>
<protein>
    <recommendedName>
        <fullName evidence="3">Late embryogenesis abundant protein LEA-2 subgroup domain-containing protein</fullName>
    </recommendedName>
</protein>
<evidence type="ECO:0008006" key="3">
    <source>
        <dbReference type="Google" id="ProtNLM"/>
    </source>
</evidence>
<organism evidence="1 2">
    <name type="scientific">Syncephalastrum racemosum</name>
    <name type="common">Filamentous fungus</name>
    <dbReference type="NCBI Taxonomy" id="13706"/>
    <lineage>
        <taxon>Eukaryota</taxon>
        <taxon>Fungi</taxon>
        <taxon>Fungi incertae sedis</taxon>
        <taxon>Mucoromycota</taxon>
        <taxon>Mucoromycotina</taxon>
        <taxon>Mucoromycetes</taxon>
        <taxon>Mucorales</taxon>
        <taxon>Syncephalastraceae</taxon>
        <taxon>Syncephalastrum</taxon>
    </lineage>
</organism>
<dbReference type="EMBL" id="MCGN01000003">
    <property type="protein sequence ID" value="ORY99385.1"/>
    <property type="molecule type" value="Genomic_DNA"/>
</dbReference>
<dbReference type="OMA" id="MTHLTIN"/>
<gene>
    <name evidence="1" type="ORF">BCR43DRAFT_436002</name>
</gene>
<dbReference type="InParanoid" id="A0A1X2HJU6"/>
<evidence type="ECO:0000313" key="2">
    <source>
        <dbReference type="Proteomes" id="UP000242180"/>
    </source>
</evidence>
<dbReference type="STRING" id="13706.A0A1X2HJU6"/>
<dbReference type="Gene3D" id="2.60.40.1820">
    <property type="match status" value="1"/>
</dbReference>
<comment type="caution">
    <text evidence="1">The sequence shown here is derived from an EMBL/GenBank/DDBJ whole genome shotgun (WGS) entry which is preliminary data.</text>
</comment>
<dbReference type="AlphaFoldDB" id="A0A1X2HJU6"/>